<dbReference type="PROSITE" id="PS00917">
    <property type="entry name" value="ASN_GLN_ASE_2"/>
    <property type="match status" value="1"/>
</dbReference>
<dbReference type="GO" id="GO:0004067">
    <property type="term" value="F:asparaginase activity"/>
    <property type="evidence" value="ECO:0007669"/>
    <property type="project" value="UniProtKB-UniRule"/>
</dbReference>
<dbReference type="PROSITE" id="PS51732">
    <property type="entry name" value="ASN_GLN_ASE_3"/>
    <property type="match status" value="1"/>
</dbReference>
<comment type="caution">
    <text evidence="10">The sequence shown here is derived from an EMBL/GenBank/DDBJ whole genome shotgun (WGS) entry which is preliminary data.</text>
</comment>
<dbReference type="GO" id="GO:0009066">
    <property type="term" value="P:aspartate family amino acid metabolic process"/>
    <property type="evidence" value="ECO:0007669"/>
    <property type="project" value="UniProtKB-ARBA"/>
</dbReference>
<feature type="binding site" evidence="5">
    <location>
        <begin position="90"/>
        <end position="91"/>
    </location>
    <ligand>
        <name>substrate</name>
    </ligand>
</feature>
<evidence type="ECO:0000313" key="11">
    <source>
        <dbReference type="Proteomes" id="UP000294830"/>
    </source>
</evidence>
<feature type="active site" description="O-isoaspartyl threonine intermediate" evidence="4">
    <location>
        <position position="14"/>
    </location>
</feature>
<protein>
    <recommendedName>
        <fullName evidence="2">asparaginase</fullName>
        <ecNumber evidence="2">3.5.1.1</ecNumber>
    </recommendedName>
</protein>
<feature type="active site" evidence="7">
    <location>
        <position position="90"/>
    </location>
</feature>
<dbReference type="PANTHER" id="PTHR11707:SF28">
    <property type="entry name" value="60 KDA LYSOPHOSPHOLIPASE"/>
    <property type="match status" value="1"/>
</dbReference>
<dbReference type="PROSITE" id="PS00144">
    <property type="entry name" value="ASN_GLN_ASE_1"/>
    <property type="match status" value="1"/>
</dbReference>
<evidence type="ECO:0000259" key="8">
    <source>
        <dbReference type="Pfam" id="PF00710"/>
    </source>
</evidence>
<comment type="similarity">
    <text evidence="1">Belongs to the asparaginase 1 family.</text>
</comment>
<feature type="binding site" evidence="5">
    <location>
        <position position="59"/>
    </location>
    <ligand>
        <name>substrate</name>
    </ligand>
</feature>
<evidence type="ECO:0000259" key="9">
    <source>
        <dbReference type="Pfam" id="PF17763"/>
    </source>
</evidence>
<dbReference type="InterPro" id="IPR036152">
    <property type="entry name" value="Asp/glu_Ase-like_sf"/>
</dbReference>
<dbReference type="RefSeq" id="WP_131840261.1">
    <property type="nucleotide sequence ID" value="NZ_SLWB01000016.1"/>
</dbReference>
<dbReference type="InterPro" id="IPR006034">
    <property type="entry name" value="Asparaginase/glutaminase-like"/>
</dbReference>
<dbReference type="Pfam" id="PF00710">
    <property type="entry name" value="Asparaginase"/>
    <property type="match status" value="1"/>
</dbReference>
<dbReference type="CDD" id="cd08963">
    <property type="entry name" value="L-asparaginase_I"/>
    <property type="match status" value="1"/>
</dbReference>
<evidence type="ECO:0000256" key="5">
    <source>
        <dbReference type="PIRSR" id="PIRSR001220-2"/>
    </source>
</evidence>
<dbReference type="OrthoDB" id="9788068at2"/>
<keyword evidence="11" id="KW-1185">Reference proteome</keyword>
<dbReference type="PRINTS" id="PR00139">
    <property type="entry name" value="ASNGLNASE"/>
</dbReference>
<dbReference type="InterPro" id="IPR040919">
    <property type="entry name" value="Asparaginase_C"/>
</dbReference>
<dbReference type="Gene3D" id="3.40.50.1170">
    <property type="entry name" value="L-asparaginase, N-terminal domain"/>
    <property type="match status" value="1"/>
</dbReference>
<dbReference type="Proteomes" id="UP000294830">
    <property type="component" value="Unassembled WGS sequence"/>
</dbReference>
<dbReference type="NCBIfam" id="TIGR00519">
    <property type="entry name" value="asnASE_I"/>
    <property type="match status" value="1"/>
</dbReference>
<sequence length="343" mass="37967">MRGTAILVIYTGGTIGMKRDLETGSLVPFNFKQIQEEVPELSKFHFAINTISYDPPVDSSNIQPEFWKSIAEIIKANYKKYDGFVILHGTDTMSYTASALSFMIQNLTKPIILTGSQLPIGEIRTDGRENLLSAVEVAAAYKEGKPLIPEVCVLFNNHLYRGNRTFKYNAHTFNAFRSENYPALAVAGIDVQYHLPYVRQVDFSQNVVFNTKLDTNVASLTLFPGISQSVVNSVLNIKGIKGVVLETFGSGNAPTYPWFIDELDAAIKRGLVVVNVTQCRGGAVNMESYETGLLLKRMGVITGLDITFEAAIVKLMFLFGQNYTVNEVKTQFENSLAGEMGQN</sequence>
<dbReference type="InterPro" id="IPR027473">
    <property type="entry name" value="L-asparaginase_C"/>
</dbReference>
<dbReference type="SFLD" id="SFLDS00057">
    <property type="entry name" value="Glutaminase/Asparaginase"/>
    <property type="match status" value="1"/>
</dbReference>
<dbReference type="EC" id="3.5.1.1" evidence="2"/>
<dbReference type="InterPro" id="IPR027475">
    <property type="entry name" value="Asparaginase/glutaminase_AS2"/>
</dbReference>
<reference evidence="10 11" key="1">
    <citation type="submission" date="2019-03" db="EMBL/GenBank/DDBJ databases">
        <title>Genomic Encyclopedia of Archaeal and Bacterial Type Strains, Phase II (KMG-II): from individual species to whole genera.</title>
        <authorList>
            <person name="Goeker M."/>
        </authorList>
    </citation>
    <scope>NUCLEOTIDE SEQUENCE [LARGE SCALE GENOMIC DNA]</scope>
    <source>
        <strain evidence="10 11">RL-C</strain>
    </source>
</reference>
<dbReference type="PIRSF" id="PIRSF001220">
    <property type="entry name" value="L-ASNase_gatD"/>
    <property type="match status" value="1"/>
</dbReference>
<evidence type="ECO:0000256" key="1">
    <source>
        <dbReference type="ARBA" id="ARBA00010518"/>
    </source>
</evidence>
<name>A0A4R2E8C7_9BACT</name>
<evidence type="ECO:0000256" key="4">
    <source>
        <dbReference type="PIRSR" id="PIRSR001220-1"/>
    </source>
</evidence>
<evidence type="ECO:0000256" key="3">
    <source>
        <dbReference type="ARBA" id="ARBA00022801"/>
    </source>
</evidence>
<dbReference type="Gene3D" id="3.40.50.40">
    <property type="match status" value="1"/>
</dbReference>
<dbReference type="InterPro" id="IPR027474">
    <property type="entry name" value="L-asparaginase_N"/>
</dbReference>
<dbReference type="InterPro" id="IPR020827">
    <property type="entry name" value="Asparaginase/glutaminase_AS1"/>
</dbReference>
<keyword evidence="3" id="KW-0378">Hydrolase</keyword>
<evidence type="ECO:0000256" key="2">
    <source>
        <dbReference type="ARBA" id="ARBA00012920"/>
    </source>
</evidence>
<dbReference type="InterPro" id="IPR037152">
    <property type="entry name" value="L-asparaginase_N_sf"/>
</dbReference>
<evidence type="ECO:0000256" key="6">
    <source>
        <dbReference type="PROSITE-ProRule" id="PRU10099"/>
    </source>
</evidence>
<dbReference type="FunFam" id="3.40.50.40:FF:000001">
    <property type="entry name" value="L-asparaginase 1"/>
    <property type="match status" value="1"/>
</dbReference>
<gene>
    <name evidence="10" type="ORF">CLV25_11675</name>
</gene>
<evidence type="ECO:0000313" key="10">
    <source>
        <dbReference type="EMBL" id="TCN63096.1"/>
    </source>
</evidence>
<accession>A0A4R2E8C7</accession>
<dbReference type="Pfam" id="PF17763">
    <property type="entry name" value="Asparaginase_C"/>
    <property type="match status" value="1"/>
</dbReference>
<evidence type="ECO:0000256" key="7">
    <source>
        <dbReference type="PROSITE-ProRule" id="PRU10100"/>
    </source>
</evidence>
<dbReference type="InterPro" id="IPR041725">
    <property type="entry name" value="L-asparaginase_I"/>
</dbReference>
<feature type="domain" description="L-asparaginase N-terminal" evidence="8">
    <location>
        <begin position="6"/>
        <end position="195"/>
    </location>
</feature>
<dbReference type="FunFam" id="3.40.50.1170:FF:000001">
    <property type="entry name" value="L-asparaginase 2"/>
    <property type="match status" value="1"/>
</dbReference>
<dbReference type="SUPFAM" id="SSF53774">
    <property type="entry name" value="Glutaminase/Asparaginase"/>
    <property type="match status" value="1"/>
</dbReference>
<dbReference type="InterPro" id="IPR006033">
    <property type="entry name" value="AsnA_fam"/>
</dbReference>
<dbReference type="AlphaFoldDB" id="A0A4R2E8C7"/>
<dbReference type="PIRSF" id="PIRSF500176">
    <property type="entry name" value="L_ASNase"/>
    <property type="match status" value="1"/>
</dbReference>
<feature type="active site" evidence="6">
    <location>
        <position position="14"/>
    </location>
</feature>
<dbReference type="PANTHER" id="PTHR11707">
    <property type="entry name" value="L-ASPARAGINASE"/>
    <property type="match status" value="1"/>
</dbReference>
<dbReference type="SMART" id="SM00870">
    <property type="entry name" value="Asparaginase"/>
    <property type="match status" value="1"/>
</dbReference>
<proteinExistence type="inferred from homology"/>
<dbReference type="EMBL" id="SLWB01000016">
    <property type="protein sequence ID" value="TCN63096.1"/>
    <property type="molecule type" value="Genomic_DNA"/>
</dbReference>
<feature type="domain" description="Asparaginase/glutaminase C-terminal" evidence="9">
    <location>
        <begin position="216"/>
        <end position="332"/>
    </location>
</feature>
<organism evidence="10 11">
    <name type="scientific">Acetobacteroides hydrogenigenes</name>
    <dbReference type="NCBI Taxonomy" id="979970"/>
    <lineage>
        <taxon>Bacteria</taxon>
        <taxon>Pseudomonadati</taxon>
        <taxon>Bacteroidota</taxon>
        <taxon>Bacteroidia</taxon>
        <taxon>Bacteroidales</taxon>
        <taxon>Rikenellaceae</taxon>
        <taxon>Acetobacteroides</taxon>
    </lineage>
</organism>